<protein>
    <submittedName>
        <fullName evidence="1">Uncharacterized protein</fullName>
    </submittedName>
</protein>
<sequence>PLKSKDDVFGSDFFTIFPEHNPLYNDDAGTLESLEEFFLTSVQEVLLREDSTGGVKCAMRAHRHFHFRVQIYPGLDSTTRMPFFPDTGKPRTARRGRENPHGSASVVTPLTKHLPSQTTKRQATKSLPSSTPTCKITEANVESSKNDSENDFTVAVSAKACHLKAEEKQSRTSVCQKPSPAAVTRKFAEKITGGLHKDSSTRATGKQRTEDAGRSSRSLPSSTRLANVSQDATQPKEAGSSSASLQSPSSESEFSVGALIDSLSMDNDNVVSQTPRLSDSLQKSCCYCSGTKKTRTSEIGTMTDVFFGEASASQASQTTAVRLIALLNGRAEGDAHMTFFDLFRVNSLNNDLECMRSGGRALSSFARVTIEFLDSDPEAADPFEPALGSLPLLRARTATVESARLAVAENNCVEIGRGIVLFVSFLENATKDDVLRTAKSVLNVKLCDSGEGALVSVLELPGDVLVVPQACLAGKRKGKRVQYHGLVSKDTGQEFYRIFVEQCQILMSERQWCGGKRITTARSGTY</sequence>
<reference evidence="1 2" key="1">
    <citation type="journal article" date="2020" name="Cell">
        <title>Large-Scale Comparative Analyses of Tick Genomes Elucidate Their Genetic Diversity and Vector Capacities.</title>
        <authorList>
            <consortium name="Tick Genome and Microbiome Consortium (TIGMIC)"/>
            <person name="Jia N."/>
            <person name="Wang J."/>
            <person name="Shi W."/>
            <person name="Du L."/>
            <person name="Sun Y."/>
            <person name="Zhan W."/>
            <person name="Jiang J.F."/>
            <person name="Wang Q."/>
            <person name="Zhang B."/>
            <person name="Ji P."/>
            <person name="Bell-Sakyi L."/>
            <person name="Cui X.M."/>
            <person name="Yuan T.T."/>
            <person name="Jiang B.G."/>
            <person name="Yang W.F."/>
            <person name="Lam T.T."/>
            <person name="Chang Q.C."/>
            <person name="Ding S.J."/>
            <person name="Wang X.J."/>
            <person name="Zhu J.G."/>
            <person name="Ruan X.D."/>
            <person name="Zhao L."/>
            <person name="Wei J.T."/>
            <person name="Ye R.Z."/>
            <person name="Que T.C."/>
            <person name="Du C.H."/>
            <person name="Zhou Y.H."/>
            <person name="Cheng J.X."/>
            <person name="Dai P.F."/>
            <person name="Guo W.B."/>
            <person name="Han X.H."/>
            <person name="Huang E.J."/>
            <person name="Li L.F."/>
            <person name="Wei W."/>
            <person name="Gao Y.C."/>
            <person name="Liu J.Z."/>
            <person name="Shao H.Z."/>
            <person name="Wang X."/>
            <person name="Wang C.C."/>
            <person name="Yang T.C."/>
            <person name="Huo Q.B."/>
            <person name="Li W."/>
            <person name="Chen H.Y."/>
            <person name="Chen S.E."/>
            <person name="Zhou L.G."/>
            <person name="Ni X.B."/>
            <person name="Tian J.H."/>
            <person name="Sheng Y."/>
            <person name="Liu T."/>
            <person name="Pan Y.S."/>
            <person name="Xia L.Y."/>
            <person name="Li J."/>
            <person name="Zhao F."/>
            <person name="Cao W.C."/>
        </authorList>
    </citation>
    <scope>NUCLEOTIDE SEQUENCE [LARGE SCALE GENOMIC DNA]</scope>
    <source>
        <strain evidence="1">Iper-2018</strain>
    </source>
</reference>
<feature type="non-terminal residue" evidence="1">
    <location>
        <position position="526"/>
    </location>
</feature>
<dbReference type="EMBL" id="JABSTQ010003536">
    <property type="protein sequence ID" value="KAG0443370.1"/>
    <property type="molecule type" value="Genomic_DNA"/>
</dbReference>
<feature type="non-terminal residue" evidence="1">
    <location>
        <position position="1"/>
    </location>
</feature>
<evidence type="ECO:0000313" key="1">
    <source>
        <dbReference type="EMBL" id="KAG0443370.1"/>
    </source>
</evidence>
<organism evidence="1 2">
    <name type="scientific">Ixodes persulcatus</name>
    <name type="common">Taiga tick</name>
    <dbReference type="NCBI Taxonomy" id="34615"/>
    <lineage>
        <taxon>Eukaryota</taxon>
        <taxon>Metazoa</taxon>
        <taxon>Ecdysozoa</taxon>
        <taxon>Arthropoda</taxon>
        <taxon>Chelicerata</taxon>
        <taxon>Arachnida</taxon>
        <taxon>Acari</taxon>
        <taxon>Parasitiformes</taxon>
        <taxon>Ixodida</taxon>
        <taxon>Ixodoidea</taxon>
        <taxon>Ixodidae</taxon>
        <taxon>Ixodinae</taxon>
        <taxon>Ixodes</taxon>
    </lineage>
</organism>
<comment type="caution">
    <text evidence="1">The sequence shown here is derived from an EMBL/GenBank/DDBJ whole genome shotgun (WGS) entry which is preliminary data.</text>
</comment>
<evidence type="ECO:0000313" key="2">
    <source>
        <dbReference type="Proteomes" id="UP000805193"/>
    </source>
</evidence>
<dbReference type="Proteomes" id="UP000805193">
    <property type="component" value="Unassembled WGS sequence"/>
</dbReference>
<proteinExistence type="predicted"/>
<gene>
    <name evidence="1" type="ORF">HPB47_015002</name>
</gene>
<accession>A0AC60QVJ0</accession>
<name>A0AC60QVJ0_IXOPE</name>
<keyword evidence="2" id="KW-1185">Reference proteome</keyword>